<proteinExistence type="predicted"/>
<dbReference type="PANTHER" id="PTHR31528:SF15">
    <property type="entry name" value="RIBOFLAVIN-BINDING PROTEIN RIBY"/>
    <property type="match status" value="1"/>
</dbReference>
<keyword evidence="3" id="KW-1185">Reference proteome</keyword>
<evidence type="ECO:0000259" key="1">
    <source>
        <dbReference type="Pfam" id="PF09084"/>
    </source>
</evidence>
<dbReference type="GO" id="GO:0009228">
    <property type="term" value="P:thiamine biosynthetic process"/>
    <property type="evidence" value="ECO:0007669"/>
    <property type="project" value="InterPro"/>
</dbReference>
<comment type="caution">
    <text evidence="2">The sequence shown here is derived from an EMBL/GenBank/DDBJ whole genome shotgun (WGS) entry which is preliminary data.</text>
</comment>
<name>A0A9X0R0E5_9PROT</name>
<reference evidence="2" key="1">
    <citation type="submission" date="2020-08" db="EMBL/GenBank/DDBJ databases">
        <authorList>
            <person name="Hu Y."/>
            <person name="Nguyen S.V."/>
            <person name="Li F."/>
            <person name="Fanning S."/>
        </authorList>
    </citation>
    <scope>NUCLEOTIDE SEQUENCE</scope>
    <source>
        <strain evidence="2">SYSU D8009</strain>
    </source>
</reference>
<dbReference type="PANTHER" id="PTHR31528">
    <property type="entry name" value="4-AMINO-5-HYDROXYMETHYL-2-METHYLPYRIMIDINE PHOSPHATE SYNTHASE THI11-RELATED"/>
    <property type="match status" value="1"/>
</dbReference>
<dbReference type="EMBL" id="JACOMF010000027">
    <property type="protein sequence ID" value="MBC4017369.1"/>
    <property type="molecule type" value="Genomic_DNA"/>
</dbReference>
<dbReference type="InterPro" id="IPR027939">
    <property type="entry name" value="NMT1/THI5"/>
</dbReference>
<dbReference type="SUPFAM" id="SSF53850">
    <property type="entry name" value="Periplasmic binding protein-like II"/>
    <property type="match status" value="1"/>
</dbReference>
<accession>A0A9X0R0E5</accession>
<gene>
    <name evidence="2" type="ORF">H7965_18840</name>
</gene>
<organism evidence="2 3">
    <name type="scientific">Siccirubricoccus deserti</name>
    <dbReference type="NCBI Taxonomy" id="2013562"/>
    <lineage>
        <taxon>Bacteria</taxon>
        <taxon>Pseudomonadati</taxon>
        <taxon>Pseudomonadota</taxon>
        <taxon>Alphaproteobacteria</taxon>
        <taxon>Acetobacterales</taxon>
        <taxon>Roseomonadaceae</taxon>
        <taxon>Siccirubricoccus</taxon>
    </lineage>
</organism>
<dbReference type="Gene3D" id="3.40.190.10">
    <property type="entry name" value="Periplasmic binding protein-like II"/>
    <property type="match status" value="2"/>
</dbReference>
<evidence type="ECO:0000313" key="3">
    <source>
        <dbReference type="Proteomes" id="UP000600101"/>
    </source>
</evidence>
<dbReference type="InterPro" id="IPR015168">
    <property type="entry name" value="SsuA/THI5"/>
</dbReference>
<dbReference type="RefSeq" id="WP_186772130.1">
    <property type="nucleotide sequence ID" value="NZ_JACOMF010000027.1"/>
</dbReference>
<dbReference type="Pfam" id="PF09084">
    <property type="entry name" value="NMT1"/>
    <property type="match status" value="1"/>
</dbReference>
<feature type="domain" description="SsuA/THI5-like" evidence="1">
    <location>
        <begin position="51"/>
        <end position="262"/>
    </location>
</feature>
<dbReference type="AlphaFoldDB" id="A0A9X0R0E5"/>
<dbReference type="Proteomes" id="UP000600101">
    <property type="component" value="Unassembled WGS sequence"/>
</dbReference>
<protein>
    <submittedName>
        <fullName evidence="2">ABC transporter substrate-binding protein</fullName>
    </submittedName>
</protein>
<evidence type="ECO:0000313" key="2">
    <source>
        <dbReference type="EMBL" id="MBC4017369.1"/>
    </source>
</evidence>
<sequence length="336" mass="36140">MKPTESNIEQIPRRNAIPLREDLLYLTGDHELERAMPAITLQEPFRGVFYAPFYAALARGDYAAEGVEVVLRTGTIPANAKDAVLAGVADLAWGGPMRILLAHEADPASPLRNFGAVVMGDPFFLVGRAPRPDFGLADLAPLTLGSVSEVPTPWWTLQHDIRLAGLDPTTIRRVTDRGMAENAAAVAAGTLDVAQLFEPFVTLAEDAGTGHVWHAAASRGPTGYTTFTTTAELLQTKREPFKAMIRGIARTLAWVKANPPEALAECIAGYFPDLPQPVLARCMARYKALGIWTADPFYPEEAFTRLEAAMFTAGAITRKPGFAATADNGIVAEALG</sequence>